<evidence type="ECO:0000256" key="8">
    <source>
        <dbReference type="ARBA" id="ARBA00022989"/>
    </source>
</evidence>
<dbReference type="PIRSF" id="PIRSF004793">
    <property type="entry name" value="UCP004793"/>
    <property type="match status" value="1"/>
</dbReference>
<protein>
    <recommendedName>
        <fullName evidence="10">Diadenylate cyclase</fullName>
        <shortName evidence="10">DAC</shortName>
        <ecNumber evidence="10">2.7.7.85</ecNumber>
    </recommendedName>
    <alternativeName>
        <fullName evidence="10">Cyclic-di-AMP synthase</fullName>
        <shortName evidence="10">c-di-AMP synthase</shortName>
    </alternativeName>
</protein>
<dbReference type="Gene3D" id="3.40.1700.10">
    <property type="entry name" value="DNA integrity scanning protein, DisA, N-terminal domain"/>
    <property type="match status" value="1"/>
</dbReference>
<keyword evidence="4 10" id="KW-0812">Transmembrane</keyword>
<dbReference type="PROSITE" id="PS51794">
    <property type="entry name" value="DAC"/>
    <property type="match status" value="1"/>
</dbReference>
<sequence length="244" mass="26146">MSAGFTPLDVLDILIIAVVIYQGYKLFVDSRAWNVLRGFAAILTLWLLATRLDLEATRWIFNRAAPVAFLAVVVVFQPELRAALERVGQGRGVRPVTADPVPEIMSAVRELAAQRRGALIAVENKVPLAEYGQVGSKLGSPVSAALLQTLFASRGPLHDGGVLIKDDLITHAGAIFPLSESLDGLAANHGTRHRAALGLAEVTDALTIVVSEERGTVSYAKHGVLKSDIAPAEVLRALREAYAR</sequence>
<dbReference type="InterPro" id="IPR003390">
    <property type="entry name" value="DNA_integrity_scan_DisA_N"/>
</dbReference>
<evidence type="ECO:0000256" key="3">
    <source>
        <dbReference type="ARBA" id="ARBA00022679"/>
    </source>
</evidence>
<keyword evidence="5 10" id="KW-0548">Nucleotidyltransferase</keyword>
<dbReference type="GO" id="GO:0106408">
    <property type="term" value="F:diadenylate cyclase activity"/>
    <property type="evidence" value="ECO:0007669"/>
    <property type="project" value="UniProtKB-EC"/>
</dbReference>
<evidence type="ECO:0000256" key="9">
    <source>
        <dbReference type="ARBA" id="ARBA00023136"/>
    </source>
</evidence>
<dbReference type="EMBL" id="CADCWP010000045">
    <property type="protein sequence ID" value="CAA9561343.1"/>
    <property type="molecule type" value="Genomic_DNA"/>
</dbReference>
<comment type="similarity">
    <text evidence="10">Belongs to the adenylate cyclase family. DacA/CdaA subfamily.</text>
</comment>
<feature type="transmembrane region" description="Helical" evidence="10">
    <location>
        <begin position="6"/>
        <end position="24"/>
    </location>
</feature>
<evidence type="ECO:0000256" key="6">
    <source>
        <dbReference type="ARBA" id="ARBA00022741"/>
    </source>
</evidence>
<keyword evidence="8 10" id="KW-1133">Transmembrane helix</keyword>
<accession>A0A6J4UXT1</accession>
<evidence type="ECO:0000313" key="12">
    <source>
        <dbReference type="EMBL" id="CAA9561343.1"/>
    </source>
</evidence>
<evidence type="ECO:0000256" key="10">
    <source>
        <dbReference type="HAMAP-Rule" id="MF_01499"/>
    </source>
</evidence>
<keyword evidence="6 10" id="KW-0547">Nucleotide-binding</keyword>
<comment type="subunit">
    <text evidence="10">Probably a homodimer.</text>
</comment>
<evidence type="ECO:0000256" key="7">
    <source>
        <dbReference type="ARBA" id="ARBA00022840"/>
    </source>
</evidence>
<dbReference type="InterPro" id="IPR036888">
    <property type="entry name" value="DNA_integrity_DisA_N_sf"/>
</dbReference>
<dbReference type="PANTHER" id="PTHR34185:SF1">
    <property type="entry name" value="DIADENYLATE CYCLASE"/>
    <property type="match status" value="1"/>
</dbReference>
<dbReference type="PANTHER" id="PTHR34185">
    <property type="entry name" value="DIADENYLATE CYCLASE"/>
    <property type="match status" value="1"/>
</dbReference>
<evidence type="ECO:0000259" key="11">
    <source>
        <dbReference type="PROSITE" id="PS51794"/>
    </source>
</evidence>
<comment type="caution">
    <text evidence="10">Lacks conserved residue(s) required for the propagation of feature annotation.</text>
</comment>
<evidence type="ECO:0000256" key="4">
    <source>
        <dbReference type="ARBA" id="ARBA00022692"/>
    </source>
</evidence>
<dbReference type="GO" id="GO:0004016">
    <property type="term" value="F:adenylate cyclase activity"/>
    <property type="evidence" value="ECO:0007669"/>
    <property type="project" value="UniProtKB-UniRule"/>
</dbReference>
<evidence type="ECO:0000256" key="5">
    <source>
        <dbReference type="ARBA" id="ARBA00022695"/>
    </source>
</evidence>
<comment type="catalytic activity">
    <reaction evidence="1 10">
        <text>2 ATP = 3',3'-c-di-AMP + 2 diphosphate</text>
        <dbReference type="Rhea" id="RHEA:35655"/>
        <dbReference type="ChEBI" id="CHEBI:30616"/>
        <dbReference type="ChEBI" id="CHEBI:33019"/>
        <dbReference type="ChEBI" id="CHEBI:71500"/>
        <dbReference type="EC" id="2.7.7.85"/>
    </reaction>
</comment>
<dbReference type="InterPro" id="IPR034701">
    <property type="entry name" value="CdaA"/>
</dbReference>
<dbReference type="AlphaFoldDB" id="A0A6J4UXT1"/>
<gene>
    <name evidence="10" type="primary">dacA</name>
    <name evidence="12" type="ORF">AVDCRST_MAG86-651</name>
</gene>
<comment type="function">
    <text evidence="10">Catalyzes the condensation of 2 ATP molecules into cyclic di-AMP (c-di-AMP), a second messenger used to regulate differing processes in different bacteria.</text>
</comment>
<dbReference type="InterPro" id="IPR050338">
    <property type="entry name" value="DisA"/>
</dbReference>
<evidence type="ECO:0000256" key="1">
    <source>
        <dbReference type="ARBA" id="ARBA00000877"/>
    </source>
</evidence>
<feature type="transmembrane region" description="Helical" evidence="10">
    <location>
        <begin position="36"/>
        <end position="54"/>
    </location>
</feature>
<keyword evidence="9 10" id="KW-0472">Membrane</keyword>
<dbReference type="HAMAP" id="MF_01499">
    <property type="entry name" value="DacA"/>
    <property type="match status" value="1"/>
</dbReference>
<keyword evidence="3 10" id="KW-0808">Transferase</keyword>
<proteinExistence type="inferred from homology"/>
<keyword evidence="7 10" id="KW-0067">ATP-binding</keyword>
<dbReference type="GO" id="GO:0006171">
    <property type="term" value="P:cAMP biosynthetic process"/>
    <property type="evidence" value="ECO:0007669"/>
    <property type="project" value="InterPro"/>
</dbReference>
<dbReference type="NCBIfam" id="TIGR00159">
    <property type="entry name" value="diadenylate cyclase CdaA"/>
    <property type="match status" value="1"/>
</dbReference>
<reference evidence="12" key="1">
    <citation type="submission" date="2020-02" db="EMBL/GenBank/DDBJ databases">
        <authorList>
            <person name="Meier V. D."/>
        </authorList>
    </citation>
    <scope>NUCLEOTIDE SEQUENCE</scope>
    <source>
        <strain evidence="12">AVDCRST_MAG86</strain>
    </source>
</reference>
<evidence type="ECO:0000256" key="2">
    <source>
        <dbReference type="ARBA" id="ARBA00022475"/>
    </source>
</evidence>
<dbReference type="GO" id="GO:0005524">
    <property type="term" value="F:ATP binding"/>
    <property type="evidence" value="ECO:0007669"/>
    <property type="project" value="UniProtKB-UniRule"/>
</dbReference>
<organism evidence="12">
    <name type="scientific">uncultured Truepera sp</name>
    <dbReference type="NCBI Taxonomy" id="543023"/>
    <lineage>
        <taxon>Bacteria</taxon>
        <taxon>Thermotogati</taxon>
        <taxon>Deinococcota</taxon>
        <taxon>Deinococci</taxon>
        <taxon>Trueperales</taxon>
        <taxon>Trueperaceae</taxon>
        <taxon>Truepera</taxon>
        <taxon>environmental samples</taxon>
    </lineage>
</organism>
<name>A0A6J4UXT1_9DEIN</name>
<dbReference type="Pfam" id="PF19293">
    <property type="entry name" value="CdaA_N"/>
    <property type="match status" value="1"/>
</dbReference>
<dbReference type="Pfam" id="PF02457">
    <property type="entry name" value="DAC"/>
    <property type="match status" value="1"/>
</dbReference>
<dbReference type="EC" id="2.7.7.85" evidence="10"/>
<dbReference type="SUPFAM" id="SSF143597">
    <property type="entry name" value="YojJ-like"/>
    <property type="match status" value="1"/>
</dbReference>
<dbReference type="InterPro" id="IPR014046">
    <property type="entry name" value="C-di-AMP_synthase"/>
</dbReference>
<keyword evidence="2 10" id="KW-1003">Cell membrane</keyword>
<dbReference type="InterPro" id="IPR045585">
    <property type="entry name" value="CdaA_N"/>
</dbReference>
<feature type="domain" description="DAC" evidence="11">
    <location>
        <begin position="77"/>
        <end position="231"/>
    </location>
</feature>